<evidence type="ECO:0000259" key="12">
    <source>
        <dbReference type="PROSITE" id="PS50885"/>
    </source>
</evidence>
<dbReference type="PANTHER" id="PTHR43531">
    <property type="entry name" value="PROTEIN ICFG"/>
    <property type="match status" value="1"/>
</dbReference>
<dbReference type="Gene3D" id="3.30.450.20">
    <property type="entry name" value="PAS domain"/>
    <property type="match status" value="2"/>
</dbReference>
<organism evidence="13 14">
    <name type="scientific">Faecalispora sporosphaeroides</name>
    <dbReference type="NCBI Taxonomy" id="1549"/>
    <lineage>
        <taxon>Bacteria</taxon>
        <taxon>Bacillati</taxon>
        <taxon>Bacillota</taxon>
        <taxon>Clostridia</taxon>
        <taxon>Eubacteriales</taxon>
        <taxon>Oscillospiraceae</taxon>
        <taxon>Faecalispora</taxon>
    </lineage>
</organism>
<proteinExistence type="inferred from homology"/>
<evidence type="ECO:0000256" key="2">
    <source>
        <dbReference type="ARBA" id="ARBA00022475"/>
    </source>
</evidence>
<dbReference type="Proteomes" id="UP000754750">
    <property type="component" value="Unassembled WGS sequence"/>
</dbReference>
<dbReference type="GO" id="GO:0004888">
    <property type="term" value="F:transmembrane signaling receptor activity"/>
    <property type="evidence" value="ECO:0007669"/>
    <property type="project" value="InterPro"/>
</dbReference>
<evidence type="ECO:0000256" key="6">
    <source>
        <dbReference type="ARBA" id="ARBA00023136"/>
    </source>
</evidence>
<evidence type="ECO:0000256" key="10">
    <source>
        <dbReference type="SAM" id="Phobius"/>
    </source>
</evidence>
<dbReference type="PROSITE" id="PS50885">
    <property type="entry name" value="HAMP"/>
    <property type="match status" value="1"/>
</dbReference>
<sequence>MKSLKTKLHLFIMILVLFTNIMATGITCWLSYLNSMTQAEQTSSYLAESYKQYLGSKLDEYRREVEKIAKASVLSSADAAAQQQYLKEQAGLEGFAYFALADSQGNTQQDGNVSQEKWFQSAKGGAAYIADPVKSRRGDDLTVTIGAPAGGGRVMYGEITYDAFAKMLDSIKIGSEGYAFVISQDGKTVLHPTKDTVAKPVNYAEKVKTDPSVAPVAELYQRATSGETGVQYTLYQGQRRQVGFTQISGPEKWAIAVSRPISQIMQDLYRTLLINVGIAVLLQLITLVASLLFAAKMTKPIEEATERIELLAQGDLQTDVPQVKGRDEIARLSSALGHTVQQLRLYIQDISHVLDEVSRNNLVTESNVEYRGDFAPIRESLTRILNSLNETFEGISQAAYQVNAGAEEMALGAQNLAQNSAEQASTVETLNSSLQNVSEHVKNNASHATSVEGLSNETIRFVQQGNEQMNQMLQSMRDIDHAANEILNIIKVIDDIAAQTNILALNAAVEAARAGSAGKGFAVVADEVRSLASKSAQATTTTSDLIQRAIDSVKRGMVIANQTAKSLDQIVEKSGQVNELINRIAEASNEQAKAITELDNGMLQISSVTQTNSATAEESAAASEELSSQSEMLKELMKRFQIRGGNVAKDEE</sequence>
<keyword evidence="2" id="KW-1003">Cell membrane</keyword>
<dbReference type="Pfam" id="PF00015">
    <property type="entry name" value="MCPsignal"/>
    <property type="match status" value="1"/>
</dbReference>
<evidence type="ECO:0000256" key="9">
    <source>
        <dbReference type="SAM" id="Coils"/>
    </source>
</evidence>
<gene>
    <name evidence="13" type="ORF">E7512_11790</name>
</gene>
<evidence type="ECO:0000256" key="8">
    <source>
        <dbReference type="PROSITE-ProRule" id="PRU00284"/>
    </source>
</evidence>
<dbReference type="PROSITE" id="PS50111">
    <property type="entry name" value="CHEMOTAXIS_TRANSDUC_2"/>
    <property type="match status" value="1"/>
</dbReference>
<feature type="domain" description="HAMP" evidence="12">
    <location>
        <begin position="295"/>
        <end position="348"/>
    </location>
</feature>
<dbReference type="GO" id="GO:0007165">
    <property type="term" value="P:signal transduction"/>
    <property type="evidence" value="ECO:0007669"/>
    <property type="project" value="UniProtKB-KW"/>
</dbReference>
<dbReference type="AlphaFoldDB" id="A0A928KZD1"/>
<evidence type="ECO:0000256" key="3">
    <source>
        <dbReference type="ARBA" id="ARBA00022500"/>
    </source>
</evidence>
<keyword evidence="5 10" id="KW-1133">Transmembrane helix</keyword>
<dbReference type="SMART" id="SM00283">
    <property type="entry name" value="MA"/>
    <property type="match status" value="1"/>
</dbReference>
<evidence type="ECO:0000256" key="5">
    <source>
        <dbReference type="ARBA" id="ARBA00022989"/>
    </source>
</evidence>
<evidence type="ECO:0000256" key="4">
    <source>
        <dbReference type="ARBA" id="ARBA00022692"/>
    </source>
</evidence>
<name>A0A928KZD1_9FIRM</name>
<feature type="coiled-coil region" evidence="9">
    <location>
        <begin position="570"/>
        <end position="597"/>
    </location>
</feature>
<dbReference type="InterPro" id="IPR033479">
    <property type="entry name" value="dCache_1"/>
</dbReference>
<evidence type="ECO:0000256" key="7">
    <source>
        <dbReference type="ARBA" id="ARBA00029447"/>
    </source>
</evidence>
<dbReference type="InterPro" id="IPR051310">
    <property type="entry name" value="MCP_chemotaxis"/>
</dbReference>
<keyword evidence="6 10" id="KW-0472">Membrane</keyword>
<keyword evidence="4 10" id="KW-0812">Transmembrane</keyword>
<dbReference type="SMART" id="SM00304">
    <property type="entry name" value="HAMP"/>
    <property type="match status" value="1"/>
</dbReference>
<comment type="similarity">
    <text evidence="7">Belongs to the methyl-accepting chemotaxis (MCP) protein family.</text>
</comment>
<dbReference type="Gene3D" id="1.10.287.950">
    <property type="entry name" value="Methyl-accepting chemotaxis protein"/>
    <property type="match status" value="1"/>
</dbReference>
<dbReference type="InterPro" id="IPR003660">
    <property type="entry name" value="HAMP_dom"/>
</dbReference>
<evidence type="ECO:0000256" key="1">
    <source>
        <dbReference type="ARBA" id="ARBA00004651"/>
    </source>
</evidence>
<protein>
    <submittedName>
        <fullName evidence="13">Methyl-accepting chemotaxis protein</fullName>
    </submittedName>
</protein>
<dbReference type="InterPro" id="IPR004090">
    <property type="entry name" value="Chemotax_Me-accpt_rcpt"/>
</dbReference>
<dbReference type="EMBL" id="SVNY01000006">
    <property type="protein sequence ID" value="MBE6834237.1"/>
    <property type="molecule type" value="Genomic_DNA"/>
</dbReference>
<dbReference type="GO" id="GO:0006935">
    <property type="term" value="P:chemotaxis"/>
    <property type="evidence" value="ECO:0007669"/>
    <property type="project" value="UniProtKB-KW"/>
</dbReference>
<keyword evidence="9" id="KW-0175">Coiled coil</keyword>
<dbReference type="Gene3D" id="6.10.340.10">
    <property type="match status" value="1"/>
</dbReference>
<comment type="subcellular location">
    <subcellularLocation>
        <location evidence="1">Cell membrane</location>
        <topology evidence="1">Multi-pass membrane protein</topology>
    </subcellularLocation>
</comment>
<reference evidence="13" key="1">
    <citation type="submission" date="2019-04" db="EMBL/GenBank/DDBJ databases">
        <title>Evolution of Biomass-Degrading Anaerobic Consortia Revealed by Metagenomics.</title>
        <authorList>
            <person name="Peng X."/>
        </authorList>
    </citation>
    <scope>NUCLEOTIDE SEQUENCE</scope>
    <source>
        <strain evidence="13">SIG551</strain>
    </source>
</reference>
<evidence type="ECO:0000313" key="14">
    <source>
        <dbReference type="Proteomes" id="UP000754750"/>
    </source>
</evidence>
<accession>A0A928KZD1</accession>
<dbReference type="GO" id="GO:0005886">
    <property type="term" value="C:plasma membrane"/>
    <property type="evidence" value="ECO:0007669"/>
    <property type="project" value="UniProtKB-SubCell"/>
</dbReference>
<dbReference type="Pfam" id="PF00672">
    <property type="entry name" value="HAMP"/>
    <property type="match status" value="1"/>
</dbReference>
<dbReference type="CDD" id="cd12912">
    <property type="entry name" value="PDC2_MCP_like"/>
    <property type="match status" value="1"/>
</dbReference>
<evidence type="ECO:0000259" key="11">
    <source>
        <dbReference type="PROSITE" id="PS50111"/>
    </source>
</evidence>
<keyword evidence="8" id="KW-0807">Transducer</keyword>
<feature type="domain" description="Methyl-accepting transducer" evidence="11">
    <location>
        <begin position="398"/>
        <end position="627"/>
    </location>
</feature>
<evidence type="ECO:0000313" key="13">
    <source>
        <dbReference type="EMBL" id="MBE6834237.1"/>
    </source>
</evidence>
<keyword evidence="3" id="KW-0145">Chemotaxis</keyword>
<dbReference type="InterPro" id="IPR004089">
    <property type="entry name" value="MCPsignal_dom"/>
</dbReference>
<dbReference type="PANTHER" id="PTHR43531:SF11">
    <property type="entry name" value="METHYL-ACCEPTING CHEMOTAXIS PROTEIN 3"/>
    <property type="match status" value="1"/>
</dbReference>
<dbReference type="SUPFAM" id="SSF58104">
    <property type="entry name" value="Methyl-accepting chemotaxis protein (MCP) signaling domain"/>
    <property type="match status" value="1"/>
</dbReference>
<feature type="transmembrane region" description="Helical" evidence="10">
    <location>
        <begin position="272"/>
        <end position="294"/>
    </location>
</feature>
<comment type="caution">
    <text evidence="13">The sequence shown here is derived from an EMBL/GenBank/DDBJ whole genome shotgun (WGS) entry which is preliminary data.</text>
</comment>
<dbReference type="Pfam" id="PF02743">
    <property type="entry name" value="dCache_1"/>
    <property type="match status" value="1"/>
</dbReference>
<dbReference type="PRINTS" id="PR00260">
    <property type="entry name" value="CHEMTRNSDUCR"/>
</dbReference>
<dbReference type="CDD" id="cd06225">
    <property type="entry name" value="HAMP"/>
    <property type="match status" value="1"/>
</dbReference>